<keyword evidence="1" id="KW-1133">Transmembrane helix</keyword>
<name>A0ABS1VGN5_9ACTN</name>
<evidence type="ECO:0000256" key="1">
    <source>
        <dbReference type="SAM" id="Phobius"/>
    </source>
</evidence>
<reference evidence="2 3" key="1">
    <citation type="submission" date="2021-01" db="EMBL/GenBank/DDBJ databases">
        <title>Actinoplanes sp. nov. LDG1-01 isolated from lichen.</title>
        <authorList>
            <person name="Saeng-In P."/>
            <person name="Phongsopitanun W."/>
            <person name="Kanchanasin P."/>
            <person name="Yuki M."/>
            <person name="Kudo T."/>
            <person name="Ohkuma M."/>
            <person name="Tanasupawat S."/>
        </authorList>
    </citation>
    <scope>NUCLEOTIDE SEQUENCE [LARGE SCALE GENOMIC DNA]</scope>
    <source>
        <strain evidence="2 3">LDG1-01</strain>
    </source>
</reference>
<keyword evidence="1" id="KW-0812">Transmembrane</keyword>
<evidence type="ECO:0000313" key="2">
    <source>
        <dbReference type="EMBL" id="MBL7253833.1"/>
    </source>
</evidence>
<accession>A0ABS1VGN5</accession>
<protein>
    <submittedName>
        <fullName evidence="2">Uncharacterized protein</fullName>
    </submittedName>
</protein>
<dbReference type="EMBL" id="JAENHO010000002">
    <property type="protein sequence ID" value="MBL7253833.1"/>
    <property type="molecule type" value="Genomic_DNA"/>
</dbReference>
<keyword evidence="1" id="KW-0472">Membrane</keyword>
<sequence>MRRAPMVIAAVVVMAAVVNLLVFVVGRALGGSFEFTSNGVVNQVDALTVVGFSAVPLLIGLVVVVLLVRFGDWVTRTATIVAPVLAVVTILVMTLPADLDGASTIALSLCHVTLAPISVAAVRALGRLPRIRAGESSGPAELRGAQNGV</sequence>
<gene>
    <name evidence="2" type="ORF">JKJ07_05860</name>
</gene>
<keyword evidence="3" id="KW-1185">Reference proteome</keyword>
<dbReference type="InterPro" id="IPR045713">
    <property type="entry name" value="DUF6069"/>
</dbReference>
<feature type="transmembrane region" description="Helical" evidence="1">
    <location>
        <begin position="7"/>
        <end position="26"/>
    </location>
</feature>
<feature type="transmembrane region" description="Helical" evidence="1">
    <location>
        <begin position="80"/>
        <end position="99"/>
    </location>
</feature>
<feature type="transmembrane region" description="Helical" evidence="1">
    <location>
        <begin position="105"/>
        <end position="126"/>
    </location>
</feature>
<feature type="transmembrane region" description="Helical" evidence="1">
    <location>
        <begin position="46"/>
        <end position="68"/>
    </location>
</feature>
<evidence type="ECO:0000313" key="3">
    <source>
        <dbReference type="Proteomes" id="UP000598996"/>
    </source>
</evidence>
<organism evidence="2 3">
    <name type="scientific">Paractinoplanes lichenicola</name>
    <dbReference type="NCBI Taxonomy" id="2802976"/>
    <lineage>
        <taxon>Bacteria</taxon>
        <taxon>Bacillati</taxon>
        <taxon>Actinomycetota</taxon>
        <taxon>Actinomycetes</taxon>
        <taxon>Micromonosporales</taxon>
        <taxon>Micromonosporaceae</taxon>
        <taxon>Paractinoplanes</taxon>
    </lineage>
</organism>
<dbReference type="Pfam" id="PF19545">
    <property type="entry name" value="DUF6069"/>
    <property type="match status" value="1"/>
</dbReference>
<comment type="caution">
    <text evidence="2">The sequence shown here is derived from an EMBL/GenBank/DDBJ whole genome shotgun (WGS) entry which is preliminary data.</text>
</comment>
<proteinExistence type="predicted"/>
<dbReference type="Proteomes" id="UP000598996">
    <property type="component" value="Unassembled WGS sequence"/>
</dbReference>